<evidence type="ECO:0000313" key="4">
    <source>
        <dbReference type="Proteomes" id="UP000588098"/>
    </source>
</evidence>
<name>A0A7W9UXR3_9ACTN</name>
<feature type="domain" description="DUF1707" evidence="2">
    <location>
        <begin position="8"/>
        <end position="60"/>
    </location>
</feature>
<protein>
    <recommendedName>
        <fullName evidence="2">DUF1707 domain-containing protein</fullName>
    </recommendedName>
</protein>
<evidence type="ECO:0000313" key="3">
    <source>
        <dbReference type="EMBL" id="MBB5935178.1"/>
    </source>
</evidence>
<feature type="region of interest" description="Disordered" evidence="1">
    <location>
        <begin position="203"/>
        <end position="347"/>
    </location>
</feature>
<reference evidence="3 4" key="1">
    <citation type="submission" date="2020-08" db="EMBL/GenBank/DDBJ databases">
        <title>Genomic Encyclopedia of Type Strains, Phase III (KMG-III): the genomes of soil and plant-associated and newly described type strains.</title>
        <authorList>
            <person name="Whitman W."/>
        </authorList>
    </citation>
    <scope>NUCLEOTIDE SEQUENCE [LARGE SCALE GENOMIC DNA]</scope>
    <source>
        <strain evidence="3 4">CECT 8305</strain>
    </source>
</reference>
<dbReference type="Proteomes" id="UP000588098">
    <property type="component" value="Unassembled WGS sequence"/>
</dbReference>
<keyword evidence="4" id="KW-1185">Reference proteome</keyword>
<feature type="compositionally biased region" description="Basic and acidic residues" evidence="1">
    <location>
        <begin position="325"/>
        <end position="334"/>
    </location>
</feature>
<dbReference type="AlphaFoldDB" id="A0A7W9UXR3"/>
<evidence type="ECO:0000259" key="2">
    <source>
        <dbReference type="Pfam" id="PF08044"/>
    </source>
</evidence>
<comment type="caution">
    <text evidence="3">The sequence shown here is derived from an EMBL/GenBank/DDBJ whole genome shotgun (WGS) entry which is preliminary data.</text>
</comment>
<dbReference type="PANTHER" id="PTHR40763:SF4">
    <property type="entry name" value="DUF1707 DOMAIN-CONTAINING PROTEIN"/>
    <property type="match status" value="1"/>
</dbReference>
<accession>A0A7W9UXR3</accession>
<evidence type="ECO:0000256" key="1">
    <source>
        <dbReference type="SAM" id="MobiDB-lite"/>
    </source>
</evidence>
<proteinExistence type="predicted"/>
<organism evidence="3 4">
    <name type="scientific">Streptomyces zagrosensis</name>
    <dbReference type="NCBI Taxonomy" id="1042984"/>
    <lineage>
        <taxon>Bacteria</taxon>
        <taxon>Bacillati</taxon>
        <taxon>Actinomycetota</taxon>
        <taxon>Actinomycetes</taxon>
        <taxon>Kitasatosporales</taxon>
        <taxon>Streptomycetaceae</taxon>
        <taxon>Streptomyces</taxon>
    </lineage>
</organism>
<dbReference type="RefSeq" id="WP_312866818.1">
    <property type="nucleotide sequence ID" value="NZ_JACHJL010000004.1"/>
</dbReference>
<dbReference type="InterPro" id="IPR012551">
    <property type="entry name" value="DUF1707_SHOCT-like"/>
</dbReference>
<dbReference type="Pfam" id="PF08044">
    <property type="entry name" value="DUF1707"/>
    <property type="match status" value="1"/>
</dbReference>
<feature type="compositionally biased region" description="Basic and acidic residues" evidence="1">
    <location>
        <begin position="205"/>
        <end position="222"/>
    </location>
</feature>
<sequence length="347" mass="37698">MSGELSQMRASDAERERVAEALREAVAEGRLDMVEFEERLERAYTARTHADLEPLVQDLPVPASAVAPVVAPGRPRDGAGLAWPERIGDPPTSRWGIAVMGGFQRSGGWVMPRAFTSVVLMGGGEIDLRDARFEDRDVVIRCFAFMGGVSVIVPPDVEVNVSGIGIMGGFDHTAAGEGARDAPRVTVTGLAIWGGVGIQRKRRKADVQREKEARRHEKAELKRMRKERKAGQPLGRGSQAQLDGAAEGERPGGADRQLGHAEQRLARAERQLAREDRHREDRHREDSHGVDRHRVDPASGDQRRAGRGGSDDAEPSPLPNAAPGPRHDASHRADVAQGDQGPGRKNL</sequence>
<dbReference type="EMBL" id="JACHJL010000004">
    <property type="protein sequence ID" value="MBB5935178.1"/>
    <property type="molecule type" value="Genomic_DNA"/>
</dbReference>
<feature type="compositionally biased region" description="Basic and acidic residues" evidence="1">
    <location>
        <begin position="247"/>
        <end position="304"/>
    </location>
</feature>
<dbReference type="PANTHER" id="PTHR40763">
    <property type="entry name" value="MEMBRANE PROTEIN-RELATED"/>
    <property type="match status" value="1"/>
</dbReference>
<gene>
    <name evidence="3" type="ORF">FHS42_002228</name>
</gene>